<dbReference type="SMART" id="SM00835">
    <property type="entry name" value="Cupin_1"/>
    <property type="match status" value="1"/>
</dbReference>
<keyword evidence="3 9" id="KW-0052">Apoplast</keyword>
<evidence type="ECO:0000256" key="3">
    <source>
        <dbReference type="ARBA" id="ARBA00022523"/>
    </source>
</evidence>
<dbReference type="CDD" id="cd02241">
    <property type="entry name" value="cupin_OxOx"/>
    <property type="match status" value="1"/>
</dbReference>
<evidence type="ECO:0000256" key="4">
    <source>
        <dbReference type="ARBA" id="ARBA00022525"/>
    </source>
</evidence>
<dbReference type="InterPro" id="IPR019780">
    <property type="entry name" value="Germin_Mn-BS"/>
</dbReference>
<evidence type="ECO:0000256" key="6">
    <source>
        <dbReference type="ARBA" id="ARBA00023157"/>
    </source>
</evidence>
<feature type="chain" id="PRO_5044956763" description="Germin-like protein" evidence="9">
    <location>
        <begin position="22"/>
        <end position="208"/>
    </location>
</feature>
<dbReference type="PRINTS" id="PR00325">
    <property type="entry name" value="GERMIN"/>
</dbReference>
<name>A0ABU6Y243_9FABA</name>
<evidence type="ECO:0000256" key="5">
    <source>
        <dbReference type="ARBA" id="ARBA00022723"/>
    </source>
</evidence>
<evidence type="ECO:0000313" key="11">
    <source>
        <dbReference type="EMBL" id="MED6203856.1"/>
    </source>
</evidence>
<dbReference type="PANTHER" id="PTHR31238">
    <property type="entry name" value="GERMIN-LIKE PROTEIN SUBFAMILY 3 MEMBER 3"/>
    <property type="match status" value="1"/>
</dbReference>
<feature type="domain" description="Cupin type-1" evidence="10">
    <location>
        <begin position="53"/>
        <end position="198"/>
    </location>
</feature>
<evidence type="ECO:0000256" key="2">
    <source>
        <dbReference type="ARBA" id="ARBA00007456"/>
    </source>
</evidence>
<reference evidence="11 12" key="1">
    <citation type="journal article" date="2023" name="Plants (Basel)">
        <title>Bridging the Gap: Combining Genomics and Transcriptomics Approaches to Understand Stylosanthes scabra, an Orphan Legume from the Brazilian Caatinga.</title>
        <authorList>
            <person name="Ferreira-Neto J.R.C."/>
            <person name="da Silva M.D."/>
            <person name="Binneck E."/>
            <person name="de Melo N.F."/>
            <person name="da Silva R.H."/>
            <person name="de Melo A.L.T.M."/>
            <person name="Pandolfi V."/>
            <person name="Bustamante F.O."/>
            <person name="Brasileiro-Vidal A.C."/>
            <person name="Benko-Iseppon A.M."/>
        </authorList>
    </citation>
    <scope>NUCLEOTIDE SEQUENCE [LARGE SCALE GENOMIC DNA]</scope>
    <source>
        <tissue evidence="11">Leaves</tissue>
    </source>
</reference>
<keyword evidence="9" id="KW-0732">Signal</keyword>
<evidence type="ECO:0000256" key="7">
    <source>
        <dbReference type="ARBA" id="ARBA00023180"/>
    </source>
</evidence>
<dbReference type="InterPro" id="IPR006045">
    <property type="entry name" value="Cupin_1"/>
</dbReference>
<dbReference type="PROSITE" id="PS00725">
    <property type="entry name" value="GERMIN"/>
    <property type="match status" value="1"/>
</dbReference>
<gene>
    <name evidence="11" type="ORF">PIB30_003596</name>
</gene>
<dbReference type="InterPro" id="IPR014710">
    <property type="entry name" value="RmlC-like_jellyroll"/>
</dbReference>
<sequence length="208" mass="21832">MFIVFFLFALVYSGGHVAVQGYCVADLGAAQTTTGYPCKPPTSVKIDDFFTTFKAVDTNFSKAFNVSLAPAFVGQIPGLNGLGFGVSKLDLFEGGEAPLHTHPDASELLVALEGNITTGFIGSDNTVFVKTITKGDVFVLPQGFFHFLLNAGEGTATVIQAFSSPNPGAQFVDVALFASAFASELVTKTTFISPAEVKRLKAVFGGQG</sequence>
<evidence type="ECO:0000256" key="1">
    <source>
        <dbReference type="ARBA" id="ARBA00004271"/>
    </source>
</evidence>
<keyword evidence="8 9" id="KW-0464">Manganese</keyword>
<comment type="similarity">
    <text evidence="2 9">Belongs to the germin family.</text>
</comment>
<feature type="signal peptide" evidence="9">
    <location>
        <begin position="1"/>
        <end position="21"/>
    </location>
</feature>
<evidence type="ECO:0000259" key="10">
    <source>
        <dbReference type="SMART" id="SM00835"/>
    </source>
</evidence>
<dbReference type="SUPFAM" id="SSF51182">
    <property type="entry name" value="RmlC-like cupins"/>
    <property type="match status" value="1"/>
</dbReference>
<protein>
    <recommendedName>
        <fullName evidence="9">Germin-like protein</fullName>
    </recommendedName>
</protein>
<comment type="caution">
    <text evidence="11">The sequence shown here is derived from an EMBL/GenBank/DDBJ whole genome shotgun (WGS) entry which is preliminary data.</text>
</comment>
<evidence type="ECO:0000313" key="12">
    <source>
        <dbReference type="Proteomes" id="UP001341840"/>
    </source>
</evidence>
<keyword evidence="7" id="KW-0325">Glycoprotein</keyword>
<dbReference type="Proteomes" id="UP001341840">
    <property type="component" value="Unassembled WGS sequence"/>
</dbReference>
<keyword evidence="5 9" id="KW-0479">Metal-binding</keyword>
<keyword evidence="4 9" id="KW-0964">Secreted</keyword>
<keyword evidence="12" id="KW-1185">Reference proteome</keyword>
<evidence type="ECO:0000256" key="8">
    <source>
        <dbReference type="ARBA" id="ARBA00023211"/>
    </source>
</evidence>
<accession>A0ABU6Y243</accession>
<comment type="subcellular location">
    <subcellularLocation>
        <location evidence="1 9">Secreted</location>
        <location evidence="1 9">Extracellular space</location>
        <location evidence="1 9">Apoplast</location>
    </subcellularLocation>
</comment>
<organism evidence="11 12">
    <name type="scientific">Stylosanthes scabra</name>
    <dbReference type="NCBI Taxonomy" id="79078"/>
    <lineage>
        <taxon>Eukaryota</taxon>
        <taxon>Viridiplantae</taxon>
        <taxon>Streptophyta</taxon>
        <taxon>Embryophyta</taxon>
        <taxon>Tracheophyta</taxon>
        <taxon>Spermatophyta</taxon>
        <taxon>Magnoliopsida</taxon>
        <taxon>eudicotyledons</taxon>
        <taxon>Gunneridae</taxon>
        <taxon>Pentapetalae</taxon>
        <taxon>rosids</taxon>
        <taxon>fabids</taxon>
        <taxon>Fabales</taxon>
        <taxon>Fabaceae</taxon>
        <taxon>Papilionoideae</taxon>
        <taxon>50 kb inversion clade</taxon>
        <taxon>dalbergioids sensu lato</taxon>
        <taxon>Dalbergieae</taxon>
        <taxon>Pterocarpus clade</taxon>
        <taxon>Stylosanthes</taxon>
    </lineage>
</organism>
<evidence type="ECO:0000256" key="9">
    <source>
        <dbReference type="RuleBase" id="RU366015"/>
    </source>
</evidence>
<dbReference type="EMBL" id="JASCZI010241662">
    <property type="protein sequence ID" value="MED6203856.1"/>
    <property type="molecule type" value="Genomic_DNA"/>
</dbReference>
<keyword evidence="6" id="KW-1015">Disulfide bond</keyword>
<dbReference type="Gene3D" id="2.60.120.10">
    <property type="entry name" value="Jelly Rolls"/>
    <property type="match status" value="1"/>
</dbReference>
<proteinExistence type="inferred from homology"/>
<dbReference type="InterPro" id="IPR011051">
    <property type="entry name" value="RmlC_Cupin_sf"/>
</dbReference>
<dbReference type="Pfam" id="PF00190">
    <property type="entry name" value="Cupin_1"/>
    <property type="match status" value="1"/>
</dbReference>
<dbReference type="InterPro" id="IPR001929">
    <property type="entry name" value="Germin"/>
</dbReference>